<feature type="domain" description="Protein kinase" evidence="9">
    <location>
        <begin position="38"/>
        <end position="333"/>
    </location>
</feature>
<dbReference type="PROSITE" id="PS00108">
    <property type="entry name" value="PROTEIN_KINASE_ST"/>
    <property type="match status" value="1"/>
</dbReference>
<dbReference type="InterPro" id="IPR008271">
    <property type="entry name" value="Ser/Thr_kinase_AS"/>
</dbReference>
<dbReference type="Gene3D" id="3.30.200.20">
    <property type="entry name" value="Phosphorylase Kinase, domain 1"/>
    <property type="match status" value="1"/>
</dbReference>
<dbReference type="Pfam" id="PF00069">
    <property type="entry name" value="Pkinase"/>
    <property type="match status" value="1"/>
</dbReference>
<protein>
    <recommendedName>
        <fullName evidence="9">Protein kinase domain-containing protein</fullName>
    </recommendedName>
</protein>
<dbReference type="InterPro" id="IPR000719">
    <property type="entry name" value="Prot_kinase_dom"/>
</dbReference>
<evidence type="ECO:0000256" key="8">
    <source>
        <dbReference type="ARBA" id="ARBA00023242"/>
    </source>
</evidence>
<evidence type="ECO:0000256" key="6">
    <source>
        <dbReference type="ARBA" id="ARBA00022777"/>
    </source>
</evidence>
<reference evidence="10 11" key="1">
    <citation type="submission" date="2019-07" db="EMBL/GenBank/DDBJ databases">
        <authorList>
            <person name="Jastrzebski P J."/>
            <person name="Paukszto L."/>
            <person name="Jastrzebski P J."/>
        </authorList>
    </citation>
    <scope>NUCLEOTIDE SEQUENCE [LARGE SCALE GENOMIC DNA]</scope>
    <source>
        <strain evidence="10 11">WMS-il1</strain>
    </source>
</reference>
<accession>A0A564Y8G7</accession>
<sequence>MPHQLLTHELNEVKNIIKSCFQRFIPNFNIEISPKCNYQAVQSIDRGIYGQVYKAALPQTEGFVAVKELKSFKHGDGRVNLQVVRDLGGLSLFKHENIVKLEGICVKGVVGGRTVNPYISLVMELCECNLSIPIKRRIIKEDSQRKCIMTHLLNGLSYLHRNRIMHRDLKPENVLINQNGILKITDFGTARFKHLDTRTGPYTKFICTEAYAPPEQHLGMRHYDESFDMWSVGCIMTELWTGETLFPVSALFNITRIIIDLCGEINEKTLPGVESTEMYEVAKNYKPGQKRILERKLSEEGIPLPAIQLISQFIILIRWQRLSAESALSHCFFVLISDDVQDLKGLLQ</sequence>
<keyword evidence="8" id="KW-0539">Nucleus</keyword>
<dbReference type="GO" id="GO:0005524">
    <property type="term" value="F:ATP binding"/>
    <property type="evidence" value="ECO:0007669"/>
    <property type="project" value="UniProtKB-KW"/>
</dbReference>
<evidence type="ECO:0000313" key="10">
    <source>
        <dbReference type="EMBL" id="VUZ42833.1"/>
    </source>
</evidence>
<dbReference type="InterPro" id="IPR050108">
    <property type="entry name" value="CDK"/>
</dbReference>
<name>A0A564Y8G7_HYMDI</name>
<keyword evidence="7" id="KW-0067">ATP-binding</keyword>
<dbReference type="InterPro" id="IPR011009">
    <property type="entry name" value="Kinase-like_dom_sf"/>
</dbReference>
<keyword evidence="4" id="KW-0808">Transferase</keyword>
<evidence type="ECO:0000313" key="11">
    <source>
        <dbReference type="Proteomes" id="UP000321570"/>
    </source>
</evidence>
<dbReference type="GO" id="GO:0008353">
    <property type="term" value="F:RNA polymerase II CTD heptapeptide repeat kinase activity"/>
    <property type="evidence" value="ECO:0007669"/>
    <property type="project" value="TreeGrafter"/>
</dbReference>
<keyword evidence="6" id="KW-0418">Kinase</keyword>
<dbReference type="GO" id="GO:0004693">
    <property type="term" value="F:cyclin-dependent protein serine/threonine kinase activity"/>
    <property type="evidence" value="ECO:0007669"/>
    <property type="project" value="TreeGrafter"/>
</dbReference>
<evidence type="ECO:0000256" key="1">
    <source>
        <dbReference type="ARBA" id="ARBA00004123"/>
    </source>
</evidence>
<evidence type="ECO:0000256" key="7">
    <source>
        <dbReference type="ARBA" id="ARBA00022840"/>
    </source>
</evidence>
<comment type="similarity">
    <text evidence="2">Belongs to the protein kinase superfamily. CMGC Ser/Thr protein kinase family. CDC2/CDKX subfamily.</text>
</comment>
<comment type="subcellular location">
    <subcellularLocation>
        <location evidence="1">Nucleus</location>
    </subcellularLocation>
</comment>
<proteinExistence type="inferred from homology"/>
<keyword evidence="11" id="KW-1185">Reference proteome</keyword>
<evidence type="ECO:0000256" key="2">
    <source>
        <dbReference type="ARBA" id="ARBA00006485"/>
    </source>
</evidence>
<organism evidence="10 11">
    <name type="scientific">Hymenolepis diminuta</name>
    <name type="common">Rat tapeworm</name>
    <dbReference type="NCBI Taxonomy" id="6216"/>
    <lineage>
        <taxon>Eukaryota</taxon>
        <taxon>Metazoa</taxon>
        <taxon>Spiralia</taxon>
        <taxon>Lophotrochozoa</taxon>
        <taxon>Platyhelminthes</taxon>
        <taxon>Cestoda</taxon>
        <taxon>Eucestoda</taxon>
        <taxon>Cyclophyllidea</taxon>
        <taxon>Hymenolepididae</taxon>
        <taxon>Hymenolepis</taxon>
    </lineage>
</organism>
<evidence type="ECO:0000256" key="5">
    <source>
        <dbReference type="ARBA" id="ARBA00022741"/>
    </source>
</evidence>
<dbReference type="PANTHER" id="PTHR24056:SF233">
    <property type="entry name" value="CYCLIN-DEPENDENT KINASE 9"/>
    <property type="match status" value="1"/>
</dbReference>
<dbReference type="PROSITE" id="PS50011">
    <property type="entry name" value="PROTEIN_KINASE_DOM"/>
    <property type="match status" value="1"/>
</dbReference>
<evidence type="ECO:0000256" key="3">
    <source>
        <dbReference type="ARBA" id="ARBA00022527"/>
    </source>
</evidence>
<dbReference type="EMBL" id="CABIJS010000110">
    <property type="protein sequence ID" value="VUZ42833.1"/>
    <property type="molecule type" value="Genomic_DNA"/>
</dbReference>
<gene>
    <name evidence="10" type="ORF">WMSIL1_LOCUS3384</name>
</gene>
<dbReference type="Gene3D" id="1.10.510.10">
    <property type="entry name" value="Transferase(Phosphotransferase) domain 1"/>
    <property type="match status" value="1"/>
</dbReference>
<dbReference type="SMART" id="SM00220">
    <property type="entry name" value="S_TKc"/>
    <property type="match status" value="1"/>
</dbReference>
<keyword evidence="5" id="KW-0547">Nucleotide-binding</keyword>
<dbReference type="PANTHER" id="PTHR24056">
    <property type="entry name" value="CELL DIVISION PROTEIN KINASE"/>
    <property type="match status" value="1"/>
</dbReference>
<dbReference type="AlphaFoldDB" id="A0A564Y8G7"/>
<evidence type="ECO:0000256" key="4">
    <source>
        <dbReference type="ARBA" id="ARBA00022679"/>
    </source>
</evidence>
<dbReference type="Proteomes" id="UP000321570">
    <property type="component" value="Unassembled WGS sequence"/>
</dbReference>
<evidence type="ECO:0000259" key="9">
    <source>
        <dbReference type="PROSITE" id="PS50011"/>
    </source>
</evidence>
<dbReference type="GO" id="GO:0005634">
    <property type="term" value="C:nucleus"/>
    <property type="evidence" value="ECO:0007669"/>
    <property type="project" value="UniProtKB-SubCell"/>
</dbReference>
<keyword evidence="3" id="KW-0723">Serine/threonine-protein kinase</keyword>
<dbReference type="SUPFAM" id="SSF56112">
    <property type="entry name" value="Protein kinase-like (PK-like)"/>
    <property type="match status" value="1"/>
</dbReference>